<organism evidence="3 4">
    <name type="scientific">Stachybotrys chartarum (strain CBS 109288 / IBT 7711)</name>
    <name type="common">Toxic black mold</name>
    <name type="synonym">Stilbospora chartarum</name>
    <dbReference type="NCBI Taxonomy" id="1280523"/>
    <lineage>
        <taxon>Eukaryota</taxon>
        <taxon>Fungi</taxon>
        <taxon>Dikarya</taxon>
        <taxon>Ascomycota</taxon>
        <taxon>Pezizomycotina</taxon>
        <taxon>Sordariomycetes</taxon>
        <taxon>Hypocreomycetidae</taxon>
        <taxon>Hypocreales</taxon>
        <taxon>Stachybotryaceae</taxon>
        <taxon>Stachybotrys</taxon>
    </lineage>
</organism>
<protein>
    <submittedName>
        <fullName evidence="3">Uncharacterized protein</fullName>
    </submittedName>
</protein>
<evidence type="ECO:0000256" key="1">
    <source>
        <dbReference type="SAM" id="Coils"/>
    </source>
</evidence>
<evidence type="ECO:0000313" key="3">
    <source>
        <dbReference type="EMBL" id="KEY74982.1"/>
    </source>
</evidence>
<dbReference type="AlphaFoldDB" id="A0A084BBQ3"/>
<dbReference type="Proteomes" id="UP000028045">
    <property type="component" value="Unassembled WGS sequence"/>
</dbReference>
<dbReference type="HOGENOM" id="CLU_1482924_0_0_1"/>
<proteinExistence type="predicted"/>
<accession>A0A084BBQ3</accession>
<reference evidence="3 4" key="1">
    <citation type="journal article" date="2014" name="BMC Genomics">
        <title>Comparative genome sequencing reveals chemotype-specific gene clusters in the toxigenic black mold Stachybotrys.</title>
        <authorList>
            <person name="Semeiks J."/>
            <person name="Borek D."/>
            <person name="Otwinowski Z."/>
            <person name="Grishin N.V."/>
        </authorList>
    </citation>
    <scope>NUCLEOTIDE SEQUENCE [LARGE SCALE GENOMIC DNA]</scope>
    <source>
        <strain evidence="4">CBS 109288 / IBT 7711</strain>
    </source>
</reference>
<dbReference type="EMBL" id="KL647405">
    <property type="protein sequence ID" value="KEY74982.1"/>
    <property type="molecule type" value="Genomic_DNA"/>
</dbReference>
<keyword evidence="4" id="KW-1185">Reference proteome</keyword>
<feature type="region of interest" description="Disordered" evidence="2">
    <location>
        <begin position="136"/>
        <end position="160"/>
    </location>
</feature>
<name>A0A084BBQ3_STACB</name>
<gene>
    <name evidence="3" type="ORF">S7711_10446</name>
</gene>
<sequence>MSVPFSALGAKSSGDVGADIEAKVLEQAKTAKEAQEAADHLKYQATCTEDQEEKERLLAEATEKEKEAKSASKAARRIASGAWQGTLSGVGIGSGVGAGVGTVVGTLVGTIAAIPMAGLGALVGLPVGLIHGPFFKPDGGGGGDEGSKKDEGPSEDEQHEAVIKAVNNMEEQTGKENDKKGD</sequence>
<feature type="coiled-coil region" evidence="1">
    <location>
        <begin position="47"/>
        <end position="74"/>
    </location>
</feature>
<evidence type="ECO:0000256" key="2">
    <source>
        <dbReference type="SAM" id="MobiDB-lite"/>
    </source>
</evidence>
<evidence type="ECO:0000313" key="4">
    <source>
        <dbReference type="Proteomes" id="UP000028045"/>
    </source>
</evidence>
<keyword evidence="1" id="KW-0175">Coiled coil</keyword>